<reference evidence="2" key="1">
    <citation type="submission" date="2017-11" db="EMBL/GenBank/DDBJ databases">
        <authorList>
            <person name="Lima N.C."/>
            <person name="Parody-Merino A.M."/>
            <person name="Battley P.F."/>
            <person name="Fidler A.E."/>
            <person name="Prosdocimi F."/>
        </authorList>
    </citation>
    <scope>NUCLEOTIDE SEQUENCE [LARGE SCALE GENOMIC DNA]</scope>
</reference>
<keyword evidence="2" id="KW-1185">Reference proteome</keyword>
<proteinExistence type="predicted"/>
<name>A0A2I0TSN6_LIMLA</name>
<organism evidence="1 2">
    <name type="scientific">Limosa lapponica baueri</name>
    <dbReference type="NCBI Taxonomy" id="1758121"/>
    <lineage>
        <taxon>Eukaryota</taxon>
        <taxon>Metazoa</taxon>
        <taxon>Chordata</taxon>
        <taxon>Craniata</taxon>
        <taxon>Vertebrata</taxon>
        <taxon>Euteleostomi</taxon>
        <taxon>Archelosauria</taxon>
        <taxon>Archosauria</taxon>
        <taxon>Dinosauria</taxon>
        <taxon>Saurischia</taxon>
        <taxon>Theropoda</taxon>
        <taxon>Coelurosauria</taxon>
        <taxon>Aves</taxon>
        <taxon>Neognathae</taxon>
        <taxon>Neoaves</taxon>
        <taxon>Charadriiformes</taxon>
        <taxon>Scolopacidae</taxon>
        <taxon>Limosa</taxon>
    </lineage>
</organism>
<evidence type="ECO:0000313" key="2">
    <source>
        <dbReference type="Proteomes" id="UP000233556"/>
    </source>
</evidence>
<dbReference type="AlphaFoldDB" id="A0A2I0TSN6"/>
<dbReference type="EMBL" id="KZ507451">
    <property type="protein sequence ID" value="PKU36799.1"/>
    <property type="molecule type" value="Genomic_DNA"/>
</dbReference>
<accession>A0A2I0TSN6</accession>
<dbReference type="Proteomes" id="UP000233556">
    <property type="component" value="Unassembled WGS sequence"/>
</dbReference>
<protein>
    <submittedName>
        <fullName evidence="1">Uncharacterized protein</fullName>
    </submittedName>
</protein>
<sequence length="120" mass="13501">MLLTWAMKELMKRKIVQAKHHVESLEEDASGGGCPAAQARVTSACRRGLLSSLIVFQGSASGRAGCSLICFELECLSYSKQIEPVVCARFVDSALRQIRECSRIFFTRRVEEELTWKRTM</sequence>
<gene>
    <name evidence="1" type="ORF">llap_12894</name>
</gene>
<evidence type="ECO:0000313" key="1">
    <source>
        <dbReference type="EMBL" id="PKU36799.1"/>
    </source>
</evidence>
<reference evidence="2" key="2">
    <citation type="submission" date="2017-12" db="EMBL/GenBank/DDBJ databases">
        <title>Genome sequence of the Bar-tailed Godwit (Limosa lapponica baueri).</title>
        <authorList>
            <person name="Lima N.C.B."/>
            <person name="Parody-Merino A.M."/>
            <person name="Battley P.F."/>
            <person name="Fidler A.E."/>
            <person name="Prosdocimi F."/>
        </authorList>
    </citation>
    <scope>NUCLEOTIDE SEQUENCE [LARGE SCALE GENOMIC DNA]</scope>
</reference>